<evidence type="ECO:0000313" key="1">
    <source>
        <dbReference type="EMBL" id="MEY2181987.1"/>
    </source>
</evidence>
<protein>
    <recommendedName>
        <fullName evidence="3">CdiI immunity protein domain-containing protein</fullName>
    </recommendedName>
</protein>
<accession>A0ABV4ANL6</accession>
<organism evidence="1 2">
    <name type="scientific">Rhodanobacter humi</name>
    <dbReference type="NCBI Taxonomy" id="1888173"/>
    <lineage>
        <taxon>Bacteria</taxon>
        <taxon>Pseudomonadati</taxon>
        <taxon>Pseudomonadota</taxon>
        <taxon>Gammaproteobacteria</taxon>
        <taxon>Lysobacterales</taxon>
        <taxon>Rhodanobacteraceae</taxon>
        <taxon>Rhodanobacter</taxon>
    </lineage>
</organism>
<dbReference type="Proteomes" id="UP001562159">
    <property type="component" value="Unassembled WGS sequence"/>
</dbReference>
<dbReference type="EMBL" id="JBGBPY010000001">
    <property type="protein sequence ID" value="MEY2181987.1"/>
    <property type="molecule type" value="Genomic_DNA"/>
</dbReference>
<reference evidence="1 2" key="1">
    <citation type="submission" date="2024-07" db="EMBL/GenBank/DDBJ databases">
        <title>Molecular mechanisms and environmental adaptations of flagellar loss and biofilm growth of Rhodanobacter under environmental stress.</title>
        <authorList>
            <person name="Chen M."/>
        </authorList>
    </citation>
    <scope>NUCLEOTIDE SEQUENCE [LARGE SCALE GENOMIC DNA]</scope>
    <source>
        <strain evidence="1 2">RS22</strain>
    </source>
</reference>
<keyword evidence="2" id="KW-1185">Reference proteome</keyword>
<gene>
    <name evidence="1" type="ORF">AB7878_06120</name>
</gene>
<proteinExistence type="predicted"/>
<name>A0ABV4ANL6_9GAMM</name>
<evidence type="ECO:0000313" key="2">
    <source>
        <dbReference type="Proteomes" id="UP001562159"/>
    </source>
</evidence>
<dbReference type="Pfam" id="PF25656">
    <property type="entry name" value="DUF7945"/>
    <property type="match status" value="1"/>
</dbReference>
<dbReference type="NCBIfam" id="NF047838">
    <property type="entry name" value="SCO4402_fam"/>
    <property type="match status" value="1"/>
</dbReference>
<evidence type="ECO:0008006" key="3">
    <source>
        <dbReference type="Google" id="ProtNLM"/>
    </source>
</evidence>
<dbReference type="InterPro" id="IPR057705">
    <property type="entry name" value="DUF7945"/>
</dbReference>
<sequence length="130" mass="14769">MANRIEHGDMDITAPRKRLEMISLLDELSDKSKQDHLWLMHEDYPSSSGIDDVFHFFFDDTDLNKDVDSEIGRILKDQVEAVVISNVCNALDQLFQKLGDADSSVYMSDPAWLSLMHLAQAALIVLRDSE</sequence>
<comment type="caution">
    <text evidence="1">The sequence shown here is derived from an EMBL/GenBank/DDBJ whole genome shotgun (WGS) entry which is preliminary data.</text>
</comment>